<reference evidence="3 4" key="1">
    <citation type="submission" date="2018-10" db="EMBL/GenBank/DDBJ databases">
        <title>Genomic Encyclopedia of Archaeal and Bacterial Type Strains, Phase II (KMG-II): from individual species to whole genera.</title>
        <authorList>
            <person name="Goeker M."/>
        </authorList>
    </citation>
    <scope>NUCLEOTIDE SEQUENCE [LARGE SCALE GENOMIC DNA]</scope>
    <source>
        <strain evidence="3 4">DSM 43383</strain>
    </source>
</reference>
<evidence type="ECO:0000313" key="3">
    <source>
        <dbReference type="EMBL" id="RKS79078.1"/>
    </source>
</evidence>
<keyword evidence="4" id="KW-1185">Reference proteome</keyword>
<feature type="region of interest" description="Disordered" evidence="1">
    <location>
        <begin position="1"/>
        <end position="30"/>
    </location>
</feature>
<dbReference type="EMBL" id="RBWU01000001">
    <property type="protein sequence ID" value="RKS79078.1"/>
    <property type="molecule type" value="Genomic_DNA"/>
</dbReference>
<dbReference type="InterPro" id="IPR047789">
    <property type="entry name" value="CU044_5270-like"/>
</dbReference>
<evidence type="ECO:0000256" key="2">
    <source>
        <dbReference type="SAM" id="Phobius"/>
    </source>
</evidence>
<gene>
    <name evidence="3" type="ORF">BZB76_0519</name>
</gene>
<feature type="transmembrane region" description="Helical" evidence="2">
    <location>
        <begin position="57"/>
        <end position="78"/>
    </location>
</feature>
<protein>
    <recommendedName>
        <fullName evidence="5">CU044_5270 family protein</fullName>
    </recommendedName>
</protein>
<keyword evidence="2" id="KW-0812">Transmembrane</keyword>
<evidence type="ECO:0008006" key="5">
    <source>
        <dbReference type="Google" id="ProtNLM"/>
    </source>
</evidence>
<dbReference type="NCBIfam" id="NF038083">
    <property type="entry name" value="CU044_5270_fam"/>
    <property type="match status" value="1"/>
</dbReference>
<sequence>MNDDLQSVRTLLAPADPCPPGTTTGASRDAEGRAAFARITSSRPAPRHVRAPRRARVRLVTAAALTVAVAGGAVAVAANQDSERATVPRLSATPVANAQQLLSLAADQVKTRVFIGPTDGQWTYVETSYRTLDKPDRGDVFTPGTPLKSRVDQMWVRADGTKMATMENGKLEISPTGGAMPPSDYASLAALPRDPNALLAWARKNARNPDSTDEQRNADAFSLLGSLLNNSVLPPEQEAATYRALAKIPGIALSRTSLEGRPVLAVSRLVEGWLKKEIMFVPGSYTFHGERTIAAKDHSADGWTIKKGTVDNVVQRRTAGIVDRPGQRPTSN</sequence>
<name>A0A495QYE7_9ACTN</name>
<keyword evidence="2" id="KW-1133">Transmembrane helix</keyword>
<comment type="caution">
    <text evidence="3">The sequence shown here is derived from an EMBL/GenBank/DDBJ whole genome shotgun (WGS) entry which is preliminary data.</text>
</comment>
<proteinExistence type="predicted"/>
<accession>A0A495QYE7</accession>
<evidence type="ECO:0000256" key="1">
    <source>
        <dbReference type="SAM" id="MobiDB-lite"/>
    </source>
</evidence>
<dbReference type="Proteomes" id="UP000274601">
    <property type="component" value="Unassembled WGS sequence"/>
</dbReference>
<dbReference type="OrthoDB" id="3612087at2"/>
<dbReference type="AlphaFoldDB" id="A0A495QYE7"/>
<organism evidence="3 4">
    <name type="scientific">Actinomadura pelletieri DSM 43383</name>
    <dbReference type="NCBI Taxonomy" id="1120940"/>
    <lineage>
        <taxon>Bacteria</taxon>
        <taxon>Bacillati</taxon>
        <taxon>Actinomycetota</taxon>
        <taxon>Actinomycetes</taxon>
        <taxon>Streptosporangiales</taxon>
        <taxon>Thermomonosporaceae</taxon>
        <taxon>Actinomadura</taxon>
    </lineage>
</organism>
<keyword evidence="2" id="KW-0472">Membrane</keyword>
<dbReference type="RefSeq" id="WP_121432657.1">
    <property type="nucleotide sequence ID" value="NZ_RBWU01000001.1"/>
</dbReference>
<evidence type="ECO:0000313" key="4">
    <source>
        <dbReference type="Proteomes" id="UP000274601"/>
    </source>
</evidence>